<proteinExistence type="predicted"/>
<gene>
    <name evidence="1" type="ORF">SCHPADRAFT_945990</name>
</gene>
<accession>A0A0H2RAP2</accession>
<evidence type="ECO:0000313" key="1">
    <source>
        <dbReference type="EMBL" id="KLO06563.1"/>
    </source>
</evidence>
<name>A0A0H2RAP2_9AGAM</name>
<reference evidence="1 2" key="1">
    <citation type="submission" date="2015-04" db="EMBL/GenBank/DDBJ databases">
        <title>Complete genome sequence of Schizopora paradoxa KUC8140, a cosmopolitan wood degrader in East Asia.</title>
        <authorList>
            <consortium name="DOE Joint Genome Institute"/>
            <person name="Min B."/>
            <person name="Park H."/>
            <person name="Jang Y."/>
            <person name="Kim J.-J."/>
            <person name="Kim K.H."/>
            <person name="Pangilinan J."/>
            <person name="Lipzen A."/>
            <person name="Riley R."/>
            <person name="Grigoriev I.V."/>
            <person name="Spatafora J.W."/>
            <person name="Choi I.-G."/>
        </authorList>
    </citation>
    <scope>NUCLEOTIDE SEQUENCE [LARGE SCALE GENOMIC DNA]</scope>
    <source>
        <strain evidence="1 2">KUC8140</strain>
    </source>
</reference>
<dbReference type="EMBL" id="KQ086196">
    <property type="protein sequence ID" value="KLO06563.1"/>
    <property type="molecule type" value="Genomic_DNA"/>
</dbReference>
<keyword evidence="2" id="KW-1185">Reference proteome</keyword>
<dbReference type="AlphaFoldDB" id="A0A0H2RAP2"/>
<organism evidence="1 2">
    <name type="scientific">Schizopora paradoxa</name>
    <dbReference type="NCBI Taxonomy" id="27342"/>
    <lineage>
        <taxon>Eukaryota</taxon>
        <taxon>Fungi</taxon>
        <taxon>Dikarya</taxon>
        <taxon>Basidiomycota</taxon>
        <taxon>Agaricomycotina</taxon>
        <taxon>Agaricomycetes</taxon>
        <taxon>Hymenochaetales</taxon>
        <taxon>Schizoporaceae</taxon>
        <taxon>Schizopora</taxon>
    </lineage>
</organism>
<dbReference type="InParanoid" id="A0A0H2RAP2"/>
<dbReference type="Proteomes" id="UP000053477">
    <property type="component" value="Unassembled WGS sequence"/>
</dbReference>
<evidence type="ECO:0000313" key="2">
    <source>
        <dbReference type="Proteomes" id="UP000053477"/>
    </source>
</evidence>
<sequence>MSNGLDGEYEAKRDGICREIKIFKALLLPFTSWSSNNVRSDGTRHPCRLSTSPPIFVKICIADLTFWRNLQRINVFHEDARISSTATDPSTPYRRRRFEQQQAQGEDTSVGGDAKISRLHVSSRQALRRVYGPSSPPLKSSAHQEDARLNARLTVIDIRVW</sequence>
<protein>
    <submittedName>
        <fullName evidence="1">Uncharacterized protein</fullName>
    </submittedName>
</protein>